<feature type="non-terminal residue" evidence="2">
    <location>
        <position position="141"/>
    </location>
</feature>
<dbReference type="AlphaFoldDB" id="A0AA36CLP4"/>
<gene>
    <name evidence="2" type="ORF">MSPICULIGERA_LOCUS9322</name>
</gene>
<comment type="caution">
    <text evidence="2">The sequence shown here is derived from an EMBL/GenBank/DDBJ whole genome shotgun (WGS) entry which is preliminary data.</text>
</comment>
<sequence length="141" mass="16037">MAHSFVKLLFLECPGCGVPMQFADREDEYPACNMFLTFEGELRCKKCLEGGDAKPIDFLYEERYLYWAVKLDERRLESSRIAVPLAIRKQLEMVEGFYVGKEPREAVVVKTVKPVNGHGASAKGLYPEIPELGFTIVRNTE</sequence>
<protein>
    <recommendedName>
        <fullName evidence="4">TFIIB-type zinc ribbon-containing protein</fullName>
    </recommendedName>
</protein>
<evidence type="ECO:0000313" key="3">
    <source>
        <dbReference type="Proteomes" id="UP001177023"/>
    </source>
</evidence>
<feature type="signal peptide" evidence="1">
    <location>
        <begin position="1"/>
        <end position="17"/>
    </location>
</feature>
<evidence type="ECO:0000256" key="1">
    <source>
        <dbReference type="SAM" id="SignalP"/>
    </source>
</evidence>
<keyword evidence="3" id="KW-1185">Reference proteome</keyword>
<dbReference type="Proteomes" id="UP001177023">
    <property type="component" value="Unassembled WGS sequence"/>
</dbReference>
<evidence type="ECO:0008006" key="4">
    <source>
        <dbReference type="Google" id="ProtNLM"/>
    </source>
</evidence>
<evidence type="ECO:0000313" key="2">
    <source>
        <dbReference type="EMBL" id="CAJ0570889.1"/>
    </source>
</evidence>
<accession>A0AA36CLP4</accession>
<reference evidence="2" key="1">
    <citation type="submission" date="2023-06" db="EMBL/GenBank/DDBJ databases">
        <authorList>
            <person name="Delattre M."/>
        </authorList>
    </citation>
    <scope>NUCLEOTIDE SEQUENCE</scope>
    <source>
        <strain evidence="2">AF72</strain>
    </source>
</reference>
<proteinExistence type="predicted"/>
<dbReference type="EMBL" id="CATQJA010002498">
    <property type="protein sequence ID" value="CAJ0570889.1"/>
    <property type="molecule type" value="Genomic_DNA"/>
</dbReference>
<organism evidence="2 3">
    <name type="scientific">Mesorhabditis spiculigera</name>
    <dbReference type="NCBI Taxonomy" id="96644"/>
    <lineage>
        <taxon>Eukaryota</taxon>
        <taxon>Metazoa</taxon>
        <taxon>Ecdysozoa</taxon>
        <taxon>Nematoda</taxon>
        <taxon>Chromadorea</taxon>
        <taxon>Rhabditida</taxon>
        <taxon>Rhabditina</taxon>
        <taxon>Rhabditomorpha</taxon>
        <taxon>Rhabditoidea</taxon>
        <taxon>Rhabditidae</taxon>
        <taxon>Mesorhabditinae</taxon>
        <taxon>Mesorhabditis</taxon>
    </lineage>
</organism>
<name>A0AA36CLP4_9BILA</name>
<keyword evidence="1" id="KW-0732">Signal</keyword>
<feature type="chain" id="PRO_5041436331" description="TFIIB-type zinc ribbon-containing protein" evidence="1">
    <location>
        <begin position="18"/>
        <end position="141"/>
    </location>
</feature>